<dbReference type="InterPro" id="IPR006292">
    <property type="entry name" value="RNase_D"/>
</dbReference>
<feature type="domain" description="HRDC" evidence="7">
    <location>
        <begin position="210"/>
        <end position="289"/>
    </location>
</feature>
<dbReference type="InterPro" id="IPR048579">
    <property type="entry name" value="RNAseD_HRDC_C"/>
</dbReference>
<dbReference type="PANTHER" id="PTHR47649:SF1">
    <property type="entry name" value="RIBONUCLEASE D"/>
    <property type="match status" value="1"/>
</dbReference>
<dbReference type="SUPFAM" id="SSF47819">
    <property type="entry name" value="HRDC-like"/>
    <property type="match status" value="2"/>
</dbReference>
<dbReference type="RefSeq" id="WP_164647860.1">
    <property type="nucleotide sequence ID" value="NZ_CP047475.1"/>
</dbReference>
<keyword evidence="4 6" id="KW-0378">Hydrolase</keyword>
<dbReference type="Pfam" id="PF00570">
    <property type="entry name" value="HRDC"/>
    <property type="match status" value="1"/>
</dbReference>
<dbReference type="HAMAP" id="MF_01899">
    <property type="entry name" value="RNase_D"/>
    <property type="match status" value="1"/>
</dbReference>
<evidence type="ECO:0000256" key="5">
    <source>
        <dbReference type="ARBA" id="ARBA00022839"/>
    </source>
</evidence>
<organism evidence="8 9">
    <name type="scientific">Vibrio astriarenae</name>
    <dbReference type="NCBI Taxonomy" id="1481923"/>
    <lineage>
        <taxon>Bacteria</taxon>
        <taxon>Pseudomonadati</taxon>
        <taxon>Pseudomonadota</taxon>
        <taxon>Gammaproteobacteria</taxon>
        <taxon>Vibrionales</taxon>
        <taxon>Vibrionaceae</taxon>
        <taxon>Vibrio</taxon>
    </lineage>
</organism>
<dbReference type="SMART" id="SM00474">
    <property type="entry name" value="35EXOc"/>
    <property type="match status" value="1"/>
</dbReference>
<evidence type="ECO:0000259" key="7">
    <source>
        <dbReference type="PROSITE" id="PS50967"/>
    </source>
</evidence>
<dbReference type="GO" id="GO:0003676">
    <property type="term" value="F:nucleic acid binding"/>
    <property type="evidence" value="ECO:0007669"/>
    <property type="project" value="InterPro"/>
</dbReference>
<dbReference type="InterPro" id="IPR012337">
    <property type="entry name" value="RNaseH-like_sf"/>
</dbReference>
<evidence type="ECO:0000313" key="9">
    <source>
        <dbReference type="Proteomes" id="UP000464262"/>
    </source>
</evidence>
<keyword evidence="1 6" id="KW-0963">Cytoplasm</keyword>
<name>A0A7Z2T2B2_9VIBR</name>
<sequence>MKYQIIKSQEALVSVCEAARQAEKVMLDTEFVRIRSYFPKLGLVQLFDGEQLSLIDPLELSDLTPLAELLADESVLKVLHACGEDLEVFQNDLGCLPTPMVDTQIMAAFLGHGLSTGFASLVNEYLGVELDKSESRADWTARPLTAKQLDYAAADVHYLWPLHDILVDKLAETPWESAALEESASLALKRIKNIDITKLYRDIKGAWQLKPRQLAVLQPLAAWRYKEAVKRDLALNFVFKENELLDIASQGVTSTKTMEKMGIDPRSIRRHGEKIVHIVKKAQKTPQEDYPAPITRVVDLPGYKQEFKLLKDQVKKVSSNVGLATEFLASKKQLNQFIRWVKDHDMAAERTPDVMRSWRLECFENSLVTLLKK</sequence>
<dbReference type="PROSITE" id="PS50967">
    <property type="entry name" value="HRDC"/>
    <property type="match status" value="1"/>
</dbReference>
<dbReference type="Proteomes" id="UP000464262">
    <property type="component" value="Chromosome 1"/>
</dbReference>
<evidence type="ECO:0000313" key="8">
    <source>
        <dbReference type="EMBL" id="QIA62966.1"/>
    </source>
</evidence>
<dbReference type="KEGG" id="vas:GT360_05295"/>
<dbReference type="InterPro" id="IPR044876">
    <property type="entry name" value="HRDC_dom_sf"/>
</dbReference>
<dbReference type="GO" id="GO:0000166">
    <property type="term" value="F:nucleotide binding"/>
    <property type="evidence" value="ECO:0007669"/>
    <property type="project" value="InterPro"/>
</dbReference>
<comment type="cofactor">
    <cofactor evidence="6">
        <name>a divalent metal cation</name>
        <dbReference type="ChEBI" id="CHEBI:60240"/>
    </cofactor>
</comment>
<reference evidence="8 9" key="1">
    <citation type="submission" date="2020-01" db="EMBL/GenBank/DDBJ databases">
        <title>Whole genome and functional gene identification of agarase of Vibrio HN897.</title>
        <authorList>
            <person name="Liu Y."/>
            <person name="Zhao Z."/>
        </authorList>
    </citation>
    <scope>NUCLEOTIDE SEQUENCE [LARGE SCALE GENOMIC DNA]</scope>
    <source>
        <strain evidence="8 9">HN897</strain>
    </source>
</reference>
<evidence type="ECO:0000256" key="2">
    <source>
        <dbReference type="ARBA" id="ARBA00022694"/>
    </source>
</evidence>
<dbReference type="InterPro" id="IPR036397">
    <property type="entry name" value="RNaseH_sf"/>
</dbReference>
<dbReference type="EMBL" id="CP047475">
    <property type="protein sequence ID" value="QIA62966.1"/>
    <property type="molecule type" value="Genomic_DNA"/>
</dbReference>
<dbReference type="GO" id="GO:0005737">
    <property type="term" value="C:cytoplasm"/>
    <property type="evidence" value="ECO:0007669"/>
    <property type="project" value="UniProtKB-SubCell"/>
</dbReference>
<keyword evidence="2 6" id="KW-0819">tRNA processing</keyword>
<proteinExistence type="inferred from homology"/>
<comment type="subcellular location">
    <subcellularLocation>
        <location evidence="6">Cytoplasm</location>
    </subcellularLocation>
</comment>
<dbReference type="EC" id="3.1.13.5" evidence="6"/>
<accession>A0A7Z2T2B2</accession>
<dbReference type="Gene3D" id="1.10.150.80">
    <property type="entry name" value="HRDC domain"/>
    <property type="match status" value="2"/>
</dbReference>
<dbReference type="InterPro" id="IPR002121">
    <property type="entry name" value="HRDC_dom"/>
</dbReference>
<dbReference type="GO" id="GO:0042780">
    <property type="term" value="P:tRNA 3'-end processing"/>
    <property type="evidence" value="ECO:0007669"/>
    <property type="project" value="UniProtKB-UniRule"/>
</dbReference>
<keyword evidence="5 6" id="KW-0269">Exonuclease</keyword>
<gene>
    <name evidence="6 8" type="primary">rnd</name>
    <name evidence="8" type="ORF">GT360_05295</name>
</gene>
<dbReference type="NCBIfam" id="TIGR01388">
    <property type="entry name" value="rnd"/>
    <property type="match status" value="1"/>
</dbReference>
<dbReference type="GO" id="GO:0033890">
    <property type="term" value="F:ribonuclease D activity"/>
    <property type="evidence" value="ECO:0007669"/>
    <property type="project" value="UniProtKB-UniRule"/>
</dbReference>
<dbReference type="AlphaFoldDB" id="A0A7Z2T2B2"/>
<dbReference type="SUPFAM" id="SSF53098">
    <property type="entry name" value="Ribonuclease H-like"/>
    <property type="match status" value="1"/>
</dbReference>
<keyword evidence="3 6" id="KW-0540">Nuclease</keyword>
<dbReference type="InterPro" id="IPR010997">
    <property type="entry name" value="HRDC-like_sf"/>
</dbReference>
<dbReference type="Pfam" id="PF01612">
    <property type="entry name" value="DNA_pol_A_exo1"/>
    <property type="match status" value="1"/>
</dbReference>
<evidence type="ECO:0000256" key="3">
    <source>
        <dbReference type="ARBA" id="ARBA00022722"/>
    </source>
</evidence>
<comment type="similarity">
    <text evidence="6">Belongs to the RNase D family.</text>
</comment>
<dbReference type="InterPro" id="IPR051086">
    <property type="entry name" value="RNase_D-like"/>
</dbReference>
<comment type="function">
    <text evidence="6">Exonuclease involved in the 3' processing of various precursor tRNAs. Initiates hydrolysis at the 3'-terminus of an RNA molecule and releases 5'-mononucleotides.</text>
</comment>
<evidence type="ECO:0000256" key="6">
    <source>
        <dbReference type="HAMAP-Rule" id="MF_01899"/>
    </source>
</evidence>
<evidence type="ECO:0000256" key="4">
    <source>
        <dbReference type="ARBA" id="ARBA00022801"/>
    </source>
</evidence>
<protein>
    <recommendedName>
        <fullName evidence="6">Ribonuclease D</fullName>
        <shortName evidence="6">RNase D</shortName>
        <ecNumber evidence="6">3.1.13.5</ecNumber>
    </recommendedName>
</protein>
<comment type="catalytic activity">
    <reaction evidence="6">
        <text>Exonucleolytic cleavage that removes extra residues from the 3'-terminus of tRNA to produce 5'-mononucleotides.</text>
        <dbReference type="EC" id="3.1.13.5"/>
    </reaction>
</comment>
<dbReference type="Pfam" id="PF21293">
    <property type="entry name" value="RNAseD_HRDC_C"/>
    <property type="match status" value="1"/>
</dbReference>
<dbReference type="CDD" id="cd06142">
    <property type="entry name" value="RNaseD_exo"/>
    <property type="match status" value="1"/>
</dbReference>
<dbReference type="Gene3D" id="3.30.420.10">
    <property type="entry name" value="Ribonuclease H-like superfamily/Ribonuclease H"/>
    <property type="match status" value="1"/>
</dbReference>
<keyword evidence="9" id="KW-1185">Reference proteome</keyword>
<dbReference type="InterPro" id="IPR002562">
    <property type="entry name" value="3'-5'_exonuclease_dom"/>
</dbReference>
<evidence type="ECO:0000256" key="1">
    <source>
        <dbReference type="ARBA" id="ARBA00022490"/>
    </source>
</evidence>
<dbReference type="GO" id="GO:0008408">
    <property type="term" value="F:3'-5' exonuclease activity"/>
    <property type="evidence" value="ECO:0007669"/>
    <property type="project" value="InterPro"/>
</dbReference>
<dbReference type="PANTHER" id="PTHR47649">
    <property type="entry name" value="RIBONUCLEASE D"/>
    <property type="match status" value="1"/>
</dbReference>